<dbReference type="PANTHER" id="PTHR32018">
    <property type="entry name" value="RHAMNOGALACTURONATE LYASE FAMILY PROTEIN"/>
    <property type="match status" value="1"/>
</dbReference>
<evidence type="ECO:0000256" key="8">
    <source>
        <dbReference type="SAM" id="SignalP"/>
    </source>
</evidence>
<evidence type="ECO:0000259" key="9">
    <source>
        <dbReference type="Pfam" id="PF14683"/>
    </source>
</evidence>
<dbReference type="Pfam" id="PF14683">
    <property type="entry name" value="CBM-like"/>
    <property type="match status" value="1"/>
</dbReference>
<evidence type="ECO:0000256" key="6">
    <source>
        <dbReference type="ARBA" id="ARBA00022729"/>
    </source>
</evidence>
<organism evidence="11 12">
    <name type="scientific">Salvia divinorum</name>
    <name type="common">Maria pastora</name>
    <name type="synonym">Diviner's sage</name>
    <dbReference type="NCBI Taxonomy" id="28513"/>
    <lineage>
        <taxon>Eukaryota</taxon>
        <taxon>Viridiplantae</taxon>
        <taxon>Streptophyta</taxon>
        <taxon>Embryophyta</taxon>
        <taxon>Tracheophyta</taxon>
        <taxon>Spermatophyta</taxon>
        <taxon>Magnoliopsida</taxon>
        <taxon>eudicotyledons</taxon>
        <taxon>Gunneridae</taxon>
        <taxon>Pentapetalae</taxon>
        <taxon>asterids</taxon>
        <taxon>lamiids</taxon>
        <taxon>Lamiales</taxon>
        <taxon>Lamiaceae</taxon>
        <taxon>Nepetoideae</taxon>
        <taxon>Mentheae</taxon>
        <taxon>Salviinae</taxon>
        <taxon>Salvia</taxon>
        <taxon>Salvia subgen. Calosphace</taxon>
    </lineage>
</organism>
<accession>A0ABD1IDJ2</accession>
<evidence type="ECO:0000256" key="3">
    <source>
        <dbReference type="ARBA" id="ARBA00010418"/>
    </source>
</evidence>
<dbReference type="CDD" id="cd10316">
    <property type="entry name" value="RGL4_M"/>
    <property type="match status" value="1"/>
</dbReference>
<dbReference type="CDD" id="cd10320">
    <property type="entry name" value="RGL4_N"/>
    <property type="match status" value="1"/>
</dbReference>
<dbReference type="InterPro" id="IPR029411">
    <property type="entry name" value="RG-lyase_III"/>
</dbReference>
<keyword evidence="12" id="KW-1185">Reference proteome</keyword>
<comment type="caution">
    <text evidence="11">The sequence shown here is derived from an EMBL/GenBank/DDBJ whole genome shotgun (WGS) entry which is preliminary data.</text>
</comment>
<dbReference type="InterPro" id="IPR011013">
    <property type="entry name" value="Gal_mutarotase_sf_dom"/>
</dbReference>
<dbReference type="AlphaFoldDB" id="A0ABD1IDJ2"/>
<dbReference type="PANTHER" id="PTHR32018:SF18">
    <property type="entry name" value="RHAMNOGALACTURONAN ENDOLYASE"/>
    <property type="match status" value="1"/>
</dbReference>
<gene>
    <name evidence="11" type="ORF">AAHA92_02345</name>
</gene>
<keyword evidence="7 11" id="KW-0456">Lyase</keyword>
<feature type="domain" description="Rhamnogalacturonan lyase" evidence="9">
    <location>
        <begin position="469"/>
        <end position="656"/>
    </location>
</feature>
<dbReference type="EMBL" id="JBEAFC010000002">
    <property type="protein sequence ID" value="KAL1566779.1"/>
    <property type="molecule type" value="Genomic_DNA"/>
</dbReference>
<dbReference type="InterPro" id="IPR029413">
    <property type="entry name" value="RG-lyase_II"/>
</dbReference>
<keyword evidence="5" id="KW-0964">Secreted</keyword>
<dbReference type="SUPFAM" id="SSF49785">
    <property type="entry name" value="Galactose-binding domain-like"/>
    <property type="match status" value="1"/>
</dbReference>
<comment type="subcellular location">
    <subcellularLocation>
        <location evidence="2">Secreted</location>
    </subcellularLocation>
</comment>
<comment type="similarity">
    <text evidence="3">Belongs to the polysaccharide lyase 4 family.</text>
</comment>
<dbReference type="Pfam" id="PF06045">
    <property type="entry name" value="Rhamnogal_lyase"/>
    <property type="match status" value="1"/>
</dbReference>
<dbReference type="Proteomes" id="UP001567538">
    <property type="component" value="Unassembled WGS sequence"/>
</dbReference>
<dbReference type="GO" id="GO:0005576">
    <property type="term" value="C:extracellular region"/>
    <property type="evidence" value="ECO:0007669"/>
    <property type="project" value="UniProtKB-SubCell"/>
</dbReference>
<dbReference type="Gene3D" id="2.60.120.260">
    <property type="entry name" value="Galactose-binding domain-like"/>
    <property type="match status" value="1"/>
</dbReference>
<protein>
    <recommendedName>
        <fullName evidence="4">rhamnogalacturonan endolyase</fullName>
        <ecNumber evidence="4">4.2.2.23</ecNumber>
    </recommendedName>
</protein>
<feature type="domain" description="Rhamnogalacturonan lyase" evidence="10">
    <location>
        <begin position="383"/>
        <end position="454"/>
    </location>
</feature>
<dbReference type="InterPro" id="IPR014718">
    <property type="entry name" value="GH-type_carb-bd"/>
</dbReference>
<dbReference type="SUPFAM" id="SSF49452">
    <property type="entry name" value="Starch-binding domain-like"/>
    <property type="match status" value="1"/>
</dbReference>
<dbReference type="Gene3D" id="2.60.40.1120">
    <property type="entry name" value="Carboxypeptidase-like, regulatory domain"/>
    <property type="match status" value="1"/>
</dbReference>
<reference evidence="11 12" key="1">
    <citation type="submission" date="2024-06" db="EMBL/GenBank/DDBJ databases">
        <title>A chromosome level genome sequence of Diviner's sage (Salvia divinorum).</title>
        <authorList>
            <person name="Ford S.A."/>
            <person name="Ro D.-K."/>
            <person name="Ness R.W."/>
            <person name="Phillips M.A."/>
        </authorList>
    </citation>
    <scope>NUCLEOTIDE SEQUENCE [LARGE SCALE GENOMIC DNA]</scope>
    <source>
        <strain evidence="11">SAF-2024a</strain>
        <tissue evidence="11">Leaf</tissue>
    </source>
</reference>
<dbReference type="SUPFAM" id="SSF74650">
    <property type="entry name" value="Galactose mutarotase-like"/>
    <property type="match status" value="1"/>
</dbReference>
<evidence type="ECO:0000256" key="1">
    <source>
        <dbReference type="ARBA" id="ARBA00001324"/>
    </source>
</evidence>
<dbReference type="EC" id="4.2.2.23" evidence="4"/>
<proteinExistence type="inferred from homology"/>
<feature type="signal peptide" evidence="8">
    <location>
        <begin position="1"/>
        <end position="25"/>
    </location>
</feature>
<dbReference type="GO" id="GO:0102210">
    <property type="term" value="F:rhamnogalacturonan endolyase activity"/>
    <property type="evidence" value="ECO:0007669"/>
    <property type="project" value="UniProtKB-EC"/>
</dbReference>
<feature type="chain" id="PRO_5044877841" description="rhamnogalacturonan endolyase" evidence="8">
    <location>
        <begin position="26"/>
        <end position="662"/>
    </location>
</feature>
<evidence type="ECO:0000259" key="10">
    <source>
        <dbReference type="Pfam" id="PF14686"/>
    </source>
</evidence>
<dbReference type="InterPro" id="IPR008979">
    <property type="entry name" value="Galactose-bd-like_sf"/>
</dbReference>
<dbReference type="InterPro" id="IPR013784">
    <property type="entry name" value="Carb-bd-like_fold"/>
</dbReference>
<evidence type="ECO:0000313" key="12">
    <source>
        <dbReference type="Proteomes" id="UP001567538"/>
    </source>
</evidence>
<dbReference type="Gene3D" id="2.70.98.10">
    <property type="match status" value="1"/>
</dbReference>
<evidence type="ECO:0000256" key="4">
    <source>
        <dbReference type="ARBA" id="ARBA00012437"/>
    </source>
</evidence>
<keyword evidence="6 8" id="KW-0732">Signal</keyword>
<dbReference type="InterPro" id="IPR010325">
    <property type="entry name" value="Rhamnogal_lyase"/>
</dbReference>
<dbReference type="InterPro" id="IPR051850">
    <property type="entry name" value="Polysacch_Lyase_4"/>
</dbReference>
<comment type="catalytic activity">
    <reaction evidence="1">
        <text>Endotype eliminative cleavage of L-alpha-rhamnopyranosyl-(1-&gt;4)-alpha-D-galactopyranosyluronic acid bonds of rhamnogalacturonan I domains in ramified hairy regions of pectin leaving L-rhamnopyranose at the reducing end and 4-deoxy-4,5-unsaturated D-galactopyranosyluronic acid at the non-reducing end.</text>
        <dbReference type="EC" id="4.2.2.23"/>
    </reaction>
</comment>
<evidence type="ECO:0000313" key="11">
    <source>
        <dbReference type="EMBL" id="KAL1566779.1"/>
    </source>
</evidence>
<sequence length="662" mass="75779">MAMCRPPSLPIILLCFFFLLTMTYAARRLVPLGNQESSPPVKLHVTDTHVEIDNGIVKLTLMNPSGLITSIGYKGVDNILEYRNTEGRRGYWDIVWSRPDRNGSHFDTLHSTSLRVIKESDDQVEISFTKTWDRSRDGEVPLNIDKRYILLRGSSGFYSYAIFEHMEGWPDLNIDEARIAFKLHQDMFHYMVISDNKQRIMPSDMDRKVGDTLDYREAVLITHPSNPRLRGEVDDKYQYSCNNDDSHVHGWISSTGQRIGFWVVMPGDEFRGGGPVKQDLTSHAGPTSLATFFSAHYAGLNYGVRLRNGEHWKKVFGPVFVYLNSDRNNNSTAIWEDAKRQTAQERKKWPYDFPQSPDFPDANQRGAIRGRLLVHDKETAVAKSAYVGLAPPGDVGSWQDDSKGYQFWTRTDDRGYFSIKGVRAGTYNLYAWVPGVIGDYKHHGEITIRPGKQVEIGDAVYTSPRNGPTLWEIGIPDRTAAEFYVPDPNPLLVNKLFINHTEKYRQYGLWNRYTDLYPHNDLVYTVGASDYRKDWFFAHVNRHVNKEYVPTTWQIVFYLRKVVRRGSYTLRVALASSSFAEIQVGINNNNNQHPHFSTGRIGRDNAIARHGIHGLYKLYSVTISGCQLVEGRNTIYLRQARGGNPFTGVLYDYIRLEAPPQR</sequence>
<dbReference type="CDD" id="cd10317">
    <property type="entry name" value="RGL4_C"/>
    <property type="match status" value="1"/>
</dbReference>
<name>A0ABD1IDJ2_SALDI</name>
<evidence type="ECO:0000256" key="2">
    <source>
        <dbReference type="ARBA" id="ARBA00004613"/>
    </source>
</evidence>
<dbReference type="Pfam" id="PF14686">
    <property type="entry name" value="fn3_3"/>
    <property type="match status" value="1"/>
</dbReference>
<evidence type="ECO:0000256" key="7">
    <source>
        <dbReference type="ARBA" id="ARBA00023239"/>
    </source>
</evidence>
<evidence type="ECO:0000256" key="5">
    <source>
        <dbReference type="ARBA" id="ARBA00022525"/>
    </source>
</evidence>